<protein>
    <submittedName>
        <fullName evidence="10">ABC transporter ATP-binding protein</fullName>
    </submittedName>
</protein>
<feature type="transmembrane region" description="Helical" evidence="7">
    <location>
        <begin position="222"/>
        <end position="240"/>
    </location>
</feature>
<keyword evidence="6 7" id="KW-0472">Membrane</keyword>
<accession>A0ABW1V298</accession>
<dbReference type="InterPro" id="IPR036640">
    <property type="entry name" value="ABC1_TM_sf"/>
</dbReference>
<evidence type="ECO:0000256" key="6">
    <source>
        <dbReference type="ARBA" id="ARBA00023136"/>
    </source>
</evidence>
<name>A0ABW1V298_9BACL</name>
<dbReference type="Pfam" id="PF00005">
    <property type="entry name" value="ABC_tran"/>
    <property type="match status" value="1"/>
</dbReference>
<dbReference type="InterPro" id="IPR017871">
    <property type="entry name" value="ABC_transporter-like_CS"/>
</dbReference>
<dbReference type="InterPro" id="IPR027417">
    <property type="entry name" value="P-loop_NTPase"/>
</dbReference>
<dbReference type="PANTHER" id="PTHR43394:SF1">
    <property type="entry name" value="ATP-BINDING CASSETTE SUB-FAMILY B MEMBER 10, MITOCHONDRIAL"/>
    <property type="match status" value="1"/>
</dbReference>
<dbReference type="InterPro" id="IPR011527">
    <property type="entry name" value="ABC1_TM_dom"/>
</dbReference>
<dbReference type="PANTHER" id="PTHR43394">
    <property type="entry name" value="ATP-DEPENDENT PERMEASE MDL1, MITOCHONDRIAL"/>
    <property type="match status" value="1"/>
</dbReference>
<organism evidence="10 11">
    <name type="scientific">Paenibacillus septentrionalis</name>
    <dbReference type="NCBI Taxonomy" id="429342"/>
    <lineage>
        <taxon>Bacteria</taxon>
        <taxon>Bacillati</taxon>
        <taxon>Bacillota</taxon>
        <taxon>Bacilli</taxon>
        <taxon>Bacillales</taxon>
        <taxon>Paenibacillaceae</taxon>
        <taxon>Paenibacillus</taxon>
    </lineage>
</organism>
<keyword evidence="4 10" id="KW-0067">ATP-binding</keyword>
<reference evidence="11" key="1">
    <citation type="journal article" date="2019" name="Int. J. Syst. Evol. Microbiol.">
        <title>The Global Catalogue of Microorganisms (GCM) 10K type strain sequencing project: providing services to taxonomists for standard genome sequencing and annotation.</title>
        <authorList>
            <consortium name="The Broad Institute Genomics Platform"/>
            <consortium name="The Broad Institute Genome Sequencing Center for Infectious Disease"/>
            <person name="Wu L."/>
            <person name="Ma J."/>
        </authorList>
    </citation>
    <scope>NUCLEOTIDE SEQUENCE [LARGE SCALE GENOMIC DNA]</scope>
    <source>
        <strain evidence="11">PCU 280</strain>
    </source>
</reference>
<dbReference type="Gene3D" id="3.40.50.300">
    <property type="entry name" value="P-loop containing nucleotide triphosphate hydrolases"/>
    <property type="match status" value="1"/>
</dbReference>
<feature type="domain" description="ABC transporter" evidence="8">
    <location>
        <begin position="309"/>
        <end position="543"/>
    </location>
</feature>
<dbReference type="Pfam" id="PF00664">
    <property type="entry name" value="ABC_membrane"/>
    <property type="match status" value="1"/>
</dbReference>
<evidence type="ECO:0000256" key="3">
    <source>
        <dbReference type="ARBA" id="ARBA00022741"/>
    </source>
</evidence>
<dbReference type="PROSITE" id="PS50929">
    <property type="entry name" value="ABC_TM1F"/>
    <property type="match status" value="1"/>
</dbReference>
<comment type="subcellular location">
    <subcellularLocation>
        <location evidence="1">Cell membrane</location>
        <topology evidence="1">Multi-pass membrane protein</topology>
    </subcellularLocation>
</comment>
<dbReference type="SUPFAM" id="SSF52540">
    <property type="entry name" value="P-loop containing nucleoside triphosphate hydrolases"/>
    <property type="match status" value="1"/>
</dbReference>
<evidence type="ECO:0000313" key="11">
    <source>
        <dbReference type="Proteomes" id="UP001596233"/>
    </source>
</evidence>
<keyword evidence="5 7" id="KW-1133">Transmembrane helix</keyword>
<dbReference type="Gene3D" id="1.20.1560.10">
    <property type="entry name" value="ABC transporter type 1, transmembrane domain"/>
    <property type="match status" value="1"/>
</dbReference>
<keyword evidence="11" id="KW-1185">Reference proteome</keyword>
<feature type="transmembrane region" description="Helical" evidence="7">
    <location>
        <begin position="107"/>
        <end position="125"/>
    </location>
</feature>
<evidence type="ECO:0000256" key="4">
    <source>
        <dbReference type="ARBA" id="ARBA00022840"/>
    </source>
</evidence>
<feature type="transmembrane region" description="Helical" evidence="7">
    <location>
        <begin position="29"/>
        <end position="49"/>
    </location>
</feature>
<proteinExistence type="predicted"/>
<keyword evidence="2 7" id="KW-0812">Transmembrane</keyword>
<dbReference type="Proteomes" id="UP001596233">
    <property type="component" value="Unassembled WGS sequence"/>
</dbReference>
<dbReference type="GO" id="GO:0005524">
    <property type="term" value="F:ATP binding"/>
    <property type="evidence" value="ECO:0007669"/>
    <property type="project" value="UniProtKB-KW"/>
</dbReference>
<evidence type="ECO:0000256" key="1">
    <source>
        <dbReference type="ARBA" id="ARBA00004651"/>
    </source>
</evidence>
<dbReference type="InterPro" id="IPR039421">
    <property type="entry name" value="Type_1_exporter"/>
</dbReference>
<feature type="transmembrane region" description="Helical" evidence="7">
    <location>
        <begin position="131"/>
        <end position="150"/>
    </location>
</feature>
<dbReference type="PROSITE" id="PS00211">
    <property type="entry name" value="ABC_TRANSPORTER_1"/>
    <property type="match status" value="1"/>
</dbReference>
<keyword evidence="3" id="KW-0547">Nucleotide-binding</keyword>
<evidence type="ECO:0000259" key="8">
    <source>
        <dbReference type="PROSITE" id="PS50893"/>
    </source>
</evidence>
<dbReference type="SUPFAM" id="SSF90123">
    <property type="entry name" value="ABC transporter transmembrane region"/>
    <property type="match status" value="1"/>
</dbReference>
<dbReference type="InterPro" id="IPR003593">
    <property type="entry name" value="AAA+_ATPase"/>
</dbReference>
<evidence type="ECO:0000256" key="2">
    <source>
        <dbReference type="ARBA" id="ARBA00022692"/>
    </source>
</evidence>
<dbReference type="PROSITE" id="PS50893">
    <property type="entry name" value="ABC_TRANSPORTER_2"/>
    <property type="match status" value="1"/>
</dbReference>
<evidence type="ECO:0000313" key="10">
    <source>
        <dbReference type="EMBL" id="MFC6331981.1"/>
    </source>
</evidence>
<dbReference type="CDD" id="cd07346">
    <property type="entry name" value="ABC_6TM_exporters"/>
    <property type="match status" value="1"/>
</dbReference>
<sequence>MVSAIEMSIPKFIQYFIDDVLPARDYEQFGILLLILAALFVISIILAAARKRVERILQEKPAMDVLRAMLEQLRYLGLSYYEKNAAGSTLSLFKEEVNQLQHIYRRYFPSLIHQGIMLLISTSLLVQTNAYLSLIIIPCFLSYYLVGPYFEKKATIWARESQSRRTQANQQLYNSFSAFLELRAFGAQKWDTQRLIEQFTFMQRANNIQNWFAYSRGTVRRVTIGLGALAMFWFGIGMVQSGELTVGAFIAFSLLYTRVIRLLTSMVTLTTEQRLTIIQTEKLYLFMKEQAEVKQPTAPIKLHEVKGELSFYNVTFAYPGRDPIIEQFNLEVTSGMKVALVGKSGNGKSTLTKLIGRFYDPQDGEIYLDGIALRQFDLTNLRDHVGFVFQEAFLYGDTVRANIAFACDDPTEEQIVEAAKAAYAHDFIMELPQGYDTVVGERGIKLSGGQKQRIAIARLFLRMPKVLVLDEATSALDNVSEYEVKKALEALMENCTTITVAHRLSTVQDYDQIVVVDQGRNAEQGTYEELIARGGLFYQLLKGESEHE</sequence>
<gene>
    <name evidence="10" type="ORF">ACFP56_05045</name>
</gene>
<dbReference type="InterPro" id="IPR003439">
    <property type="entry name" value="ABC_transporter-like_ATP-bd"/>
</dbReference>
<evidence type="ECO:0000259" key="9">
    <source>
        <dbReference type="PROSITE" id="PS50929"/>
    </source>
</evidence>
<comment type="caution">
    <text evidence="10">The sequence shown here is derived from an EMBL/GenBank/DDBJ whole genome shotgun (WGS) entry which is preliminary data.</text>
</comment>
<dbReference type="EMBL" id="JBHSTE010000002">
    <property type="protein sequence ID" value="MFC6331981.1"/>
    <property type="molecule type" value="Genomic_DNA"/>
</dbReference>
<feature type="domain" description="ABC transmembrane type-1" evidence="9">
    <location>
        <begin position="1"/>
        <end position="272"/>
    </location>
</feature>
<evidence type="ECO:0000256" key="7">
    <source>
        <dbReference type="SAM" id="Phobius"/>
    </source>
</evidence>
<dbReference type="SMART" id="SM00382">
    <property type="entry name" value="AAA"/>
    <property type="match status" value="1"/>
</dbReference>
<evidence type="ECO:0000256" key="5">
    <source>
        <dbReference type="ARBA" id="ARBA00022989"/>
    </source>
</evidence>
<dbReference type="RefSeq" id="WP_379233258.1">
    <property type="nucleotide sequence ID" value="NZ_JBHSTE010000002.1"/>
</dbReference>